<protein>
    <submittedName>
        <fullName evidence="7">Unannotated protein</fullName>
    </submittedName>
</protein>
<dbReference type="InterPro" id="IPR018488">
    <property type="entry name" value="cNMP-bd_CS"/>
</dbReference>
<organism evidence="7">
    <name type="scientific">freshwater metagenome</name>
    <dbReference type="NCBI Taxonomy" id="449393"/>
    <lineage>
        <taxon>unclassified sequences</taxon>
        <taxon>metagenomes</taxon>
        <taxon>ecological metagenomes</taxon>
    </lineage>
</organism>
<dbReference type="SMART" id="SM00100">
    <property type="entry name" value="cNMP"/>
    <property type="match status" value="1"/>
</dbReference>
<evidence type="ECO:0000256" key="3">
    <source>
        <dbReference type="ARBA" id="ARBA00023163"/>
    </source>
</evidence>
<dbReference type="EMBL" id="CAEZUL010000066">
    <property type="protein sequence ID" value="CAB4600345.1"/>
    <property type="molecule type" value="Genomic_DNA"/>
</dbReference>
<dbReference type="InterPro" id="IPR012318">
    <property type="entry name" value="HTH_CRP"/>
</dbReference>
<dbReference type="SUPFAM" id="SSF51206">
    <property type="entry name" value="cAMP-binding domain-like"/>
    <property type="match status" value="1"/>
</dbReference>
<dbReference type="Pfam" id="PF13545">
    <property type="entry name" value="HTH_Crp_2"/>
    <property type="match status" value="1"/>
</dbReference>
<keyword evidence="2" id="KW-0238">DNA-binding</keyword>
<feature type="domain" description="HTH crp-type" evidence="5">
    <location>
        <begin position="148"/>
        <end position="214"/>
    </location>
</feature>
<dbReference type="GO" id="GO:0003677">
    <property type="term" value="F:DNA binding"/>
    <property type="evidence" value="ECO:0007669"/>
    <property type="project" value="UniProtKB-KW"/>
</dbReference>
<dbReference type="GO" id="GO:0005829">
    <property type="term" value="C:cytosol"/>
    <property type="evidence" value="ECO:0007669"/>
    <property type="project" value="TreeGrafter"/>
</dbReference>
<dbReference type="SUPFAM" id="SSF46785">
    <property type="entry name" value="Winged helix' DNA-binding domain"/>
    <property type="match status" value="1"/>
</dbReference>
<evidence type="ECO:0000256" key="2">
    <source>
        <dbReference type="ARBA" id="ARBA00023125"/>
    </source>
</evidence>
<dbReference type="InterPro" id="IPR014710">
    <property type="entry name" value="RmlC-like_jellyroll"/>
</dbReference>
<dbReference type="InterPro" id="IPR036390">
    <property type="entry name" value="WH_DNA-bd_sf"/>
</dbReference>
<dbReference type="InterPro" id="IPR018490">
    <property type="entry name" value="cNMP-bd_dom_sf"/>
</dbReference>
<keyword evidence="1" id="KW-0805">Transcription regulation</keyword>
<dbReference type="PANTHER" id="PTHR24567">
    <property type="entry name" value="CRP FAMILY TRANSCRIPTIONAL REGULATORY PROTEIN"/>
    <property type="match status" value="1"/>
</dbReference>
<dbReference type="PANTHER" id="PTHR24567:SF74">
    <property type="entry name" value="HTH-TYPE TRANSCRIPTIONAL REGULATOR ARCR"/>
    <property type="match status" value="1"/>
</dbReference>
<dbReference type="PROSITE" id="PS00889">
    <property type="entry name" value="CNMP_BINDING_2"/>
    <property type="match status" value="1"/>
</dbReference>
<sequence length="221" mass="24367">MAHEQVLADTEFFADAPASMLSDIASSGKVRQLVRGDVLFEAGDAPDSMYVVLSGRIAIAIGNRPFDHRESVIALMDEGDLFGEMGMLDSSTRSAGARALEASTVLELPYAAILAQLNSSTDLMWNVIRLLSRRLRSMDQALADSVFLDVTGRTAKRLLQLSAGKNDFSLPVTQEELAGMVGASRERVNKAIASFIKLHWLEQHDRSYRIIDREKLEQRAL</sequence>
<dbReference type="PROSITE" id="PS51063">
    <property type="entry name" value="HTH_CRP_2"/>
    <property type="match status" value="1"/>
</dbReference>
<evidence type="ECO:0000256" key="1">
    <source>
        <dbReference type="ARBA" id="ARBA00023015"/>
    </source>
</evidence>
<dbReference type="EMBL" id="CAEZUZ010000026">
    <property type="protein sequence ID" value="CAB4610850.1"/>
    <property type="molecule type" value="Genomic_DNA"/>
</dbReference>
<reference evidence="7" key="1">
    <citation type="submission" date="2020-05" db="EMBL/GenBank/DDBJ databases">
        <authorList>
            <person name="Chiriac C."/>
            <person name="Salcher M."/>
            <person name="Ghai R."/>
            <person name="Kavagutti S V."/>
        </authorList>
    </citation>
    <scope>NUCLEOTIDE SEQUENCE</scope>
</reference>
<evidence type="ECO:0000259" key="5">
    <source>
        <dbReference type="PROSITE" id="PS51063"/>
    </source>
</evidence>
<dbReference type="AlphaFoldDB" id="A0A6J6HD63"/>
<dbReference type="CDD" id="cd00038">
    <property type="entry name" value="CAP_ED"/>
    <property type="match status" value="1"/>
</dbReference>
<feature type="domain" description="Cyclic nucleotide-binding" evidence="4">
    <location>
        <begin position="12"/>
        <end position="134"/>
    </location>
</feature>
<dbReference type="GO" id="GO:0003700">
    <property type="term" value="F:DNA-binding transcription factor activity"/>
    <property type="evidence" value="ECO:0007669"/>
    <property type="project" value="TreeGrafter"/>
</dbReference>
<proteinExistence type="predicted"/>
<evidence type="ECO:0000313" key="6">
    <source>
        <dbReference type="EMBL" id="CAB4600345.1"/>
    </source>
</evidence>
<name>A0A6J6HD63_9ZZZZ</name>
<dbReference type="Gene3D" id="2.60.120.10">
    <property type="entry name" value="Jelly Rolls"/>
    <property type="match status" value="1"/>
</dbReference>
<dbReference type="InterPro" id="IPR000595">
    <property type="entry name" value="cNMP-bd_dom"/>
</dbReference>
<evidence type="ECO:0000259" key="4">
    <source>
        <dbReference type="PROSITE" id="PS50042"/>
    </source>
</evidence>
<dbReference type="Gene3D" id="1.10.10.10">
    <property type="entry name" value="Winged helix-like DNA-binding domain superfamily/Winged helix DNA-binding domain"/>
    <property type="match status" value="1"/>
</dbReference>
<dbReference type="PROSITE" id="PS50042">
    <property type="entry name" value="CNMP_BINDING_3"/>
    <property type="match status" value="1"/>
</dbReference>
<dbReference type="Pfam" id="PF00027">
    <property type="entry name" value="cNMP_binding"/>
    <property type="match status" value="1"/>
</dbReference>
<keyword evidence="3" id="KW-0804">Transcription</keyword>
<gene>
    <name evidence="6" type="ORF">UFOPK1808_00718</name>
    <name evidence="7" type="ORF">UFOPK1889_00275</name>
</gene>
<accession>A0A6J6HD63</accession>
<dbReference type="InterPro" id="IPR050397">
    <property type="entry name" value="Env_Response_Regulators"/>
</dbReference>
<dbReference type="SMART" id="SM00419">
    <property type="entry name" value="HTH_CRP"/>
    <property type="match status" value="1"/>
</dbReference>
<dbReference type="InterPro" id="IPR036388">
    <property type="entry name" value="WH-like_DNA-bd_sf"/>
</dbReference>
<evidence type="ECO:0000313" key="7">
    <source>
        <dbReference type="EMBL" id="CAB4610850.1"/>
    </source>
</evidence>